<reference evidence="7 8" key="1">
    <citation type="journal article" date="2023" name="G3 (Bethesda)">
        <title>A chromosome-length genome assembly and annotation of blackberry (Rubus argutus, cv. 'Hillquist').</title>
        <authorList>
            <person name="Bruna T."/>
            <person name="Aryal R."/>
            <person name="Dudchenko O."/>
            <person name="Sargent D.J."/>
            <person name="Mead D."/>
            <person name="Buti M."/>
            <person name="Cavallini A."/>
            <person name="Hytonen T."/>
            <person name="Andres J."/>
            <person name="Pham M."/>
            <person name="Weisz D."/>
            <person name="Mascagni F."/>
            <person name="Usai G."/>
            <person name="Natali L."/>
            <person name="Bassil N."/>
            <person name="Fernandez G.E."/>
            <person name="Lomsadze A."/>
            <person name="Armour M."/>
            <person name="Olukolu B."/>
            <person name="Poorten T."/>
            <person name="Britton C."/>
            <person name="Davik J."/>
            <person name="Ashrafi H."/>
            <person name="Aiden E.L."/>
            <person name="Borodovsky M."/>
            <person name="Worthington M."/>
        </authorList>
    </citation>
    <scope>NUCLEOTIDE SEQUENCE [LARGE SCALE GENOMIC DNA]</scope>
    <source>
        <strain evidence="7">PI 553951</strain>
    </source>
</reference>
<keyword evidence="1" id="KW-0479">Metal-binding</keyword>
<evidence type="ECO:0000256" key="1">
    <source>
        <dbReference type="ARBA" id="ARBA00022723"/>
    </source>
</evidence>
<dbReference type="AlphaFoldDB" id="A0AAW1WMF0"/>
<evidence type="ECO:0000256" key="5">
    <source>
        <dbReference type="SAM" id="Phobius"/>
    </source>
</evidence>
<dbReference type="GO" id="GO:0016567">
    <property type="term" value="P:protein ubiquitination"/>
    <property type="evidence" value="ECO:0007669"/>
    <property type="project" value="TreeGrafter"/>
</dbReference>
<dbReference type="InterPro" id="IPR011016">
    <property type="entry name" value="Znf_RING-CH"/>
</dbReference>
<dbReference type="PROSITE" id="PS51292">
    <property type="entry name" value="ZF_RING_CH"/>
    <property type="match status" value="1"/>
</dbReference>
<dbReference type="Pfam" id="PF12906">
    <property type="entry name" value="RINGv"/>
    <property type="match status" value="1"/>
</dbReference>
<name>A0AAW1WMF0_RUBAR</name>
<organism evidence="7 8">
    <name type="scientific">Rubus argutus</name>
    <name type="common">Southern blackberry</name>
    <dbReference type="NCBI Taxonomy" id="59490"/>
    <lineage>
        <taxon>Eukaryota</taxon>
        <taxon>Viridiplantae</taxon>
        <taxon>Streptophyta</taxon>
        <taxon>Embryophyta</taxon>
        <taxon>Tracheophyta</taxon>
        <taxon>Spermatophyta</taxon>
        <taxon>Magnoliopsida</taxon>
        <taxon>eudicotyledons</taxon>
        <taxon>Gunneridae</taxon>
        <taxon>Pentapetalae</taxon>
        <taxon>rosids</taxon>
        <taxon>fabids</taxon>
        <taxon>Rosales</taxon>
        <taxon>Rosaceae</taxon>
        <taxon>Rosoideae</taxon>
        <taxon>Rosoideae incertae sedis</taxon>
        <taxon>Rubus</taxon>
    </lineage>
</organism>
<evidence type="ECO:0000313" key="7">
    <source>
        <dbReference type="EMBL" id="KAK9925071.1"/>
    </source>
</evidence>
<feature type="region of interest" description="Disordered" evidence="4">
    <location>
        <begin position="214"/>
        <end position="239"/>
    </location>
</feature>
<dbReference type="SMART" id="SM00744">
    <property type="entry name" value="RINGv"/>
    <property type="match status" value="1"/>
</dbReference>
<keyword evidence="8" id="KW-1185">Reference proteome</keyword>
<keyword evidence="5" id="KW-0472">Membrane</keyword>
<dbReference type="PANTHER" id="PTHR23012">
    <property type="entry name" value="RING/FYVE/PHD ZINC FINGER DOMAIN-CONTAINING"/>
    <property type="match status" value="1"/>
</dbReference>
<gene>
    <name evidence="7" type="ORF">M0R45_033412</name>
</gene>
<dbReference type="GO" id="GO:0008270">
    <property type="term" value="F:zinc ion binding"/>
    <property type="evidence" value="ECO:0007669"/>
    <property type="project" value="UniProtKB-KW"/>
</dbReference>
<keyword evidence="3" id="KW-0862">Zinc</keyword>
<dbReference type="Gene3D" id="3.30.40.10">
    <property type="entry name" value="Zinc/RING finger domain, C3HC4 (zinc finger)"/>
    <property type="match status" value="1"/>
</dbReference>
<dbReference type="GO" id="GO:0004842">
    <property type="term" value="F:ubiquitin-protein transferase activity"/>
    <property type="evidence" value="ECO:0007669"/>
    <property type="project" value="TreeGrafter"/>
</dbReference>
<protein>
    <recommendedName>
        <fullName evidence="6">RING-CH-type domain-containing protein</fullName>
    </recommendedName>
</protein>
<evidence type="ECO:0000256" key="2">
    <source>
        <dbReference type="ARBA" id="ARBA00022771"/>
    </source>
</evidence>
<feature type="domain" description="RING-CH-type" evidence="6">
    <location>
        <begin position="33"/>
        <end position="93"/>
    </location>
</feature>
<comment type="caution">
    <text evidence="7">The sequence shown here is derived from an EMBL/GenBank/DDBJ whole genome shotgun (WGS) entry which is preliminary data.</text>
</comment>
<dbReference type="InterPro" id="IPR013083">
    <property type="entry name" value="Znf_RING/FYVE/PHD"/>
</dbReference>
<evidence type="ECO:0000256" key="3">
    <source>
        <dbReference type="ARBA" id="ARBA00022833"/>
    </source>
</evidence>
<proteinExistence type="predicted"/>
<keyword evidence="2" id="KW-0863">Zinc-finger</keyword>
<accession>A0AAW1WMF0</accession>
<evidence type="ECO:0000256" key="4">
    <source>
        <dbReference type="SAM" id="MobiDB-lite"/>
    </source>
</evidence>
<feature type="transmembrane region" description="Helical" evidence="5">
    <location>
        <begin position="154"/>
        <end position="178"/>
    </location>
</feature>
<dbReference type="SUPFAM" id="SSF57850">
    <property type="entry name" value="RING/U-box"/>
    <property type="match status" value="1"/>
</dbReference>
<keyword evidence="5" id="KW-1133">Transmembrane helix</keyword>
<evidence type="ECO:0000259" key="6">
    <source>
        <dbReference type="PROSITE" id="PS51292"/>
    </source>
</evidence>
<keyword evidence="5" id="KW-0812">Transmembrane</keyword>
<dbReference type="PANTHER" id="PTHR23012:SF180">
    <property type="entry name" value="RING_FYVE_PHD ZINC FINGER SUPERFAMILY PROTEIN"/>
    <property type="match status" value="1"/>
</dbReference>
<dbReference type="InterPro" id="IPR033275">
    <property type="entry name" value="MARCH-like"/>
</dbReference>
<dbReference type="EMBL" id="JBEDUW010000006">
    <property type="protein sequence ID" value="KAK9925071.1"/>
    <property type="molecule type" value="Genomic_DNA"/>
</dbReference>
<sequence>MESSSTENLEVSSVAELIGEEMTNEASSSSSSSSTVLCSECRICQVEDSTDQMEAPCRCNGTLKFAHRDCIQQWINSRYKTTCEICNQPYEGGYRVTVPPPAPPRPTRREVEEARRVIAEAERVQAAAARAELYLARLNAANSNVFGANALCRIALVVVIGFYILFIAGNVGSGALHFRIEPPSRSPSAQPQAPPQFTMDNNIYSPGLGFNFDMSEPKPTTGTRSAINKCVEPSMQNTS</sequence>
<dbReference type="GO" id="GO:0016020">
    <property type="term" value="C:membrane"/>
    <property type="evidence" value="ECO:0007669"/>
    <property type="project" value="TreeGrafter"/>
</dbReference>
<dbReference type="Proteomes" id="UP001457282">
    <property type="component" value="Unassembled WGS sequence"/>
</dbReference>
<evidence type="ECO:0000313" key="8">
    <source>
        <dbReference type="Proteomes" id="UP001457282"/>
    </source>
</evidence>